<dbReference type="Gene3D" id="1.10.418.60">
    <property type="entry name" value="Ncd80 complex, Nuf2 subunit"/>
    <property type="match status" value="1"/>
</dbReference>
<evidence type="ECO:0000256" key="6">
    <source>
        <dbReference type="ARBA" id="ARBA00023054"/>
    </source>
</evidence>
<evidence type="ECO:0000256" key="4">
    <source>
        <dbReference type="ARBA" id="ARBA00022618"/>
    </source>
</evidence>
<evidence type="ECO:0000313" key="11">
    <source>
        <dbReference type="EMBL" id="KAF3339819.1"/>
    </source>
</evidence>
<keyword evidence="7" id="KW-0131">Cell cycle</keyword>
<feature type="region of interest" description="Disordered" evidence="9">
    <location>
        <begin position="97"/>
        <end position="119"/>
    </location>
</feature>
<dbReference type="GO" id="GO:0031262">
    <property type="term" value="C:Ndc80 complex"/>
    <property type="evidence" value="ECO:0007669"/>
    <property type="project" value="InterPro"/>
</dbReference>
<dbReference type="AlphaFoldDB" id="A0A833REH7"/>
<sequence>MEMFCRRNKCITKLEIENTDEQFYSTRNDSDSQIGFEALYQKIKAFFASIQYKEFTFRDLLRPDPKSTLQHLSAVVNFLYYRNERLQELNSLLDEMPSSEDRKVELSSRISEDAQVKEF</sequence>
<keyword evidence="12" id="KW-1185">Reference proteome</keyword>
<evidence type="ECO:0000256" key="8">
    <source>
        <dbReference type="ARBA" id="ARBA00023328"/>
    </source>
</evidence>
<keyword evidence="8" id="KW-0137">Centromere</keyword>
<evidence type="ECO:0000256" key="7">
    <source>
        <dbReference type="ARBA" id="ARBA00023306"/>
    </source>
</evidence>
<name>A0A833REH7_9POAL</name>
<organism evidence="11 12">
    <name type="scientific">Carex littledalei</name>
    <dbReference type="NCBI Taxonomy" id="544730"/>
    <lineage>
        <taxon>Eukaryota</taxon>
        <taxon>Viridiplantae</taxon>
        <taxon>Streptophyta</taxon>
        <taxon>Embryophyta</taxon>
        <taxon>Tracheophyta</taxon>
        <taxon>Spermatophyta</taxon>
        <taxon>Magnoliopsida</taxon>
        <taxon>Liliopsida</taxon>
        <taxon>Poales</taxon>
        <taxon>Cyperaceae</taxon>
        <taxon>Cyperoideae</taxon>
        <taxon>Cariceae</taxon>
        <taxon>Carex</taxon>
        <taxon>Carex subgen. Euthyceras</taxon>
    </lineage>
</organism>
<comment type="subcellular location">
    <subcellularLocation>
        <location evidence="1">Chromosome</location>
        <location evidence="1">Centromere</location>
    </subcellularLocation>
</comment>
<protein>
    <submittedName>
        <fullName evidence="11">Kinetochore protein Nuf2-like protein</fullName>
    </submittedName>
</protein>
<evidence type="ECO:0000256" key="1">
    <source>
        <dbReference type="ARBA" id="ARBA00004584"/>
    </source>
</evidence>
<keyword evidence="6" id="KW-0175">Coiled coil</keyword>
<dbReference type="PANTHER" id="PTHR48441">
    <property type="match status" value="1"/>
</dbReference>
<evidence type="ECO:0000256" key="5">
    <source>
        <dbReference type="ARBA" id="ARBA00022776"/>
    </source>
</evidence>
<dbReference type="PANTHER" id="PTHR48441:SF1">
    <property type="entry name" value="NT-3"/>
    <property type="match status" value="1"/>
</dbReference>
<proteinExistence type="inferred from homology"/>
<feature type="compositionally biased region" description="Basic and acidic residues" evidence="9">
    <location>
        <begin position="99"/>
        <end position="119"/>
    </location>
</feature>
<dbReference type="InterPro" id="IPR005549">
    <property type="entry name" value="Kinetochore_Nuf2_N"/>
</dbReference>
<reference evidence="11" key="1">
    <citation type="submission" date="2020-01" db="EMBL/GenBank/DDBJ databases">
        <title>Genome sequence of Kobresia littledalei, the first chromosome-level genome in the family Cyperaceae.</title>
        <authorList>
            <person name="Qu G."/>
        </authorList>
    </citation>
    <scope>NUCLEOTIDE SEQUENCE</scope>
    <source>
        <strain evidence="11">C.B.Clarke</strain>
        <tissue evidence="11">Leaf</tissue>
    </source>
</reference>
<accession>A0A833REH7</accession>
<evidence type="ECO:0000313" key="12">
    <source>
        <dbReference type="Proteomes" id="UP000623129"/>
    </source>
</evidence>
<evidence type="ECO:0000256" key="2">
    <source>
        <dbReference type="ARBA" id="ARBA00005498"/>
    </source>
</evidence>
<keyword evidence="4" id="KW-0132">Cell division</keyword>
<dbReference type="OrthoDB" id="8194677at2759"/>
<gene>
    <name evidence="11" type="ORF">FCM35_KLT15590</name>
</gene>
<evidence type="ECO:0000259" key="10">
    <source>
        <dbReference type="Pfam" id="PF03800"/>
    </source>
</evidence>
<evidence type="ECO:0000256" key="3">
    <source>
        <dbReference type="ARBA" id="ARBA00022454"/>
    </source>
</evidence>
<comment type="caution">
    <text evidence="11">The sequence shown here is derived from an EMBL/GenBank/DDBJ whole genome shotgun (WGS) entry which is preliminary data.</text>
</comment>
<keyword evidence="5" id="KW-0498">Mitosis</keyword>
<dbReference type="Pfam" id="PF03800">
    <property type="entry name" value="Nuf2"/>
    <property type="match status" value="1"/>
</dbReference>
<dbReference type="GO" id="GO:0051301">
    <property type="term" value="P:cell division"/>
    <property type="evidence" value="ECO:0007669"/>
    <property type="project" value="UniProtKB-KW"/>
</dbReference>
<dbReference type="Proteomes" id="UP000623129">
    <property type="component" value="Unassembled WGS sequence"/>
</dbReference>
<feature type="domain" description="Kinetochore protein Nuf2 N-terminal" evidence="10">
    <location>
        <begin position="23"/>
        <end position="96"/>
    </location>
</feature>
<dbReference type="InterPro" id="IPR038275">
    <property type="entry name" value="Nuf2_N_sf"/>
</dbReference>
<dbReference type="EMBL" id="SWLB01000003">
    <property type="protein sequence ID" value="KAF3339819.1"/>
    <property type="molecule type" value="Genomic_DNA"/>
</dbReference>
<keyword evidence="3" id="KW-0158">Chromosome</keyword>
<comment type="similarity">
    <text evidence="2">Belongs to the NUF2 family.</text>
</comment>
<evidence type="ECO:0000256" key="9">
    <source>
        <dbReference type="SAM" id="MobiDB-lite"/>
    </source>
</evidence>